<accession>A0A482IZ78</accession>
<sequence>MWGGHEQRDCEALVIACRRSLADRILRPVSGAPACSARREGAIVKQNGAACRARPGVDEKADRRTIRAQSAHGRAMVVDPTIPSHQYCAQGYRRTMRRPMLKLCDARVPYP</sequence>
<proteinExistence type="predicted"/>
<evidence type="ECO:0000313" key="1">
    <source>
        <dbReference type="EMBL" id="QBP12020.1"/>
    </source>
</evidence>
<dbReference type="Proteomes" id="UP000253772">
    <property type="component" value="Chromosome c2"/>
</dbReference>
<reference evidence="1 2" key="1">
    <citation type="submission" date="2019-03" db="EMBL/GenBank/DDBJ databases">
        <title>Comparative insights into the high quality Complete genome sequence of highly metal resistant Cupriavidus metallidurans strain BS1 isolated from a gold-copper mine.</title>
        <authorList>
            <person name="Mazhar H.S."/>
            <person name="Rensing C."/>
        </authorList>
    </citation>
    <scope>NUCLEOTIDE SEQUENCE [LARGE SCALE GENOMIC DNA]</scope>
    <source>
        <strain evidence="1 2">BS1</strain>
    </source>
</reference>
<protein>
    <submittedName>
        <fullName evidence="1">Uncharacterized protein</fullName>
    </submittedName>
</protein>
<dbReference type="AlphaFoldDB" id="A0A482IZ78"/>
<evidence type="ECO:0000313" key="2">
    <source>
        <dbReference type="Proteomes" id="UP000253772"/>
    </source>
</evidence>
<dbReference type="EMBL" id="CP037901">
    <property type="protein sequence ID" value="QBP12020.1"/>
    <property type="molecule type" value="Genomic_DNA"/>
</dbReference>
<gene>
    <name evidence="1" type="ORF">DDF84_019765</name>
</gene>
<organism evidence="1 2">
    <name type="scientific">Cupriavidus metallidurans</name>
    <dbReference type="NCBI Taxonomy" id="119219"/>
    <lineage>
        <taxon>Bacteria</taxon>
        <taxon>Pseudomonadati</taxon>
        <taxon>Pseudomonadota</taxon>
        <taxon>Betaproteobacteria</taxon>
        <taxon>Burkholderiales</taxon>
        <taxon>Burkholderiaceae</taxon>
        <taxon>Cupriavidus</taxon>
    </lineage>
</organism>
<name>A0A482IZ78_9BURK</name>